<gene>
    <name evidence="2" type="ORF">CBOVIS_LOCUS11362</name>
</gene>
<accession>A0A8S1FB18</accession>
<name>A0A8S1FB18_9PELO</name>
<dbReference type="AlphaFoldDB" id="A0A8S1FB18"/>
<evidence type="ECO:0000256" key="1">
    <source>
        <dbReference type="SAM" id="MobiDB-lite"/>
    </source>
</evidence>
<proteinExistence type="predicted"/>
<evidence type="ECO:0000313" key="3">
    <source>
        <dbReference type="Proteomes" id="UP000494206"/>
    </source>
</evidence>
<comment type="caution">
    <text evidence="2">The sequence shown here is derived from an EMBL/GenBank/DDBJ whole genome shotgun (WGS) entry which is preliminary data.</text>
</comment>
<organism evidence="2 3">
    <name type="scientific">Caenorhabditis bovis</name>
    <dbReference type="NCBI Taxonomy" id="2654633"/>
    <lineage>
        <taxon>Eukaryota</taxon>
        <taxon>Metazoa</taxon>
        <taxon>Ecdysozoa</taxon>
        <taxon>Nematoda</taxon>
        <taxon>Chromadorea</taxon>
        <taxon>Rhabditida</taxon>
        <taxon>Rhabditina</taxon>
        <taxon>Rhabditomorpha</taxon>
        <taxon>Rhabditoidea</taxon>
        <taxon>Rhabditidae</taxon>
        <taxon>Peloderinae</taxon>
        <taxon>Caenorhabditis</taxon>
    </lineage>
</organism>
<dbReference type="EMBL" id="CADEPM010000009">
    <property type="protein sequence ID" value="CAB3409747.1"/>
    <property type="molecule type" value="Genomic_DNA"/>
</dbReference>
<dbReference type="OrthoDB" id="5863480at2759"/>
<protein>
    <submittedName>
        <fullName evidence="2">Uncharacterized protein</fullName>
    </submittedName>
</protein>
<dbReference type="Proteomes" id="UP000494206">
    <property type="component" value="Unassembled WGS sequence"/>
</dbReference>
<keyword evidence="3" id="KW-1185">Reference proteome</keyword>
<feature type="region of interest" description="Disordered" evidence="1">
    <location>
        <begin position="73"/>
        <end position="103"/>
    </location>
</feature>
<sequence length="155" mass="17314">MSVSSFLRRFSIDIDNCSSSSSSSLTQAPAKRRGRIAASIDSARRRFSLQHGPAHPSHLNSVDQDPVHLQSIALRGKGRKQNGSLPDLMQKRDSNAHPAPAKRVSVVATDRDRAYFLRHKNGRKQHSCDKVGRVFYSLFVVSLFEHPPHSFVVLE</sequence>
<reference evidence="2 3" key="1">
    <citation type="submission" date="2020-04" db="EMBL/GenBank/DDBJ databases">
        <authorList>
            <person name="Laetsch R D."/>
            <person name="Stevens L."/>
            <person name="Kumar S."/>
            <person name="Blaxter L. M."/>
        </authorList>
    </citation>
    <scope>NUCLEOTIDE SEQUENCE [LARGE SCALE GENOMIC DNA]</scope>
</reference>
<feature type="region of interest" description="Disordered" evidence="1">
    <location>
        <begin position="49"/>
        <end position="68"/>
    </location>
</feature>
<evidence type="ECO:0000313" key="2">
    <source>
        <dbReference type="EMBL" id="CAB3409747.1"/>
    </source>
</evidence>